<evidence type="ECO:0000256" key="6">
    <source>
        <dbReference type="ARBA" id="ARBA00023136"/>
    </source>
</evidence>
<dbReference type="EMBL" id="JBGFUD010013775">
    <property type="protein sequence ID" value="MFH4983793.1"/>
    <property type="molecule type" value="Genomic_DNA"/>
</dbReference>
<gene>
    <name evidence="8" type="ORF">AB6A40_010502</name>
</gene>
<sequence length="196" mass="22638">MVLIRQPTPRVSNNSSESHLEVATIDVERCGRSEHEEAEMIVAKYESTKSVVKKKSPRECFTQWKSTIRPWIKEFFSLSDFACVSKPSSWLKRVKKNVVYFLPNYLFIALILVLCSILVSFWLLMSTVVLCLLLYAVRRITKKSPVMIGEEEIPPWMLYAIAVFISLPLFLFANFGHILYAAIGNILYFENKYISI</sequence>
<keyword evidence="5 7" id="KW-1133">Transmembrane helix</keyword>
<evidence type="ECO:0000256" key="5">
    <source>
        <dbReference type="ARBA" id="ARBA00022989"/>
    </source>
</evidence>
<dbReference type="GO" id="GO:0016020">
    <property type="term" value="C:membrane"/>
    <property type="evidence" value="ECO:0007669"/>
    <property type="project" value="UniProtKB-SubCell"/>
</dbReference>
<organism evidence="8 9">
    <name type="scientific">Gnathostoma spinigerum</name>
    <dbReference type="NCBI Taxonomy" id="75299"/>
    <lineage>
        <taxon>Eukaryota</taxon>
        <taxon>Metazoa</taxon>
        <taxon>Ecdysozoa</taxon>
        <taxon>Nematoda</taxon>
        <taxon>Chromadorea</taxon>
        <taxon>Rhabditida</taxon>
        <taxon>Spirurina</taxon>
        <taxon>Gnathostomatomorpha</taxon>
        <taxon>Gnathostomatoidea</taxon>
        <taxon>Gnathostomatidae</taxon>
        <taxon>Gnathostoma</taxon>
    </lineage>
</organism>
<evidence type="ECO:0000313" key="9">
    <source>
        <dbReference type="Proteomes" id="UP001608902"/>
    </source>
</evidence>
<name>A0ABD6EVG5_9BILA</name>
<dbReference type="PANTHER" id="PTHR19317">
    <property type="entry name" value="PRENYLATED RAB ACCEPTOR 1-RELATED"/>
    <property type="match status" value="1"/>
</dbReference>
<accession>A0ABD6EVG5</accession>
<dbReference type="Pfam" id="PF03208">
    <property type="entry name" value="PRA1"/>
    <property type="match status" value="1"/>
</dbReference>
<dbReference type="Proteomes" id="UP001608902">
    <property type="component" value="Unassembled WGS sequence"/>
</dbReference>
<keyword evidence="4 7" id="KW-0812">Transmembrane</keyword>
<feature type="transmembrane region" description="Helical" evidence="7">
    <location>
        <begin position="156"/>
        <end position="183"/>
    </location>
</feature>
<evidence type="ECO:0000256" key="7">
    <source>
        <dbReference type="RuleBase" id="RU363107"/>
    </source>
</evidence>
<dbReference type="InterPro" id="IPR004895">
    <property type="entry name" value="Prenylated_rab_accept_PRA1"/>
</dbReference>
<keyword evidence="6 7" id="KW-0472">Membrane</keyword>
<comment type="caution">
    <text evidence="8">The sequence shown here is derived from an EMBL/GenBank/DDBJ whole genome shotgun (WGS) entry which is preliminary data.</text>
</comment>
<keyword evidence="9" id="KW-1185">Reference proteome</keyword>
<dbReference type="GO" id="GO:0008021">
    <property type="term" value="C:synaptic vesicle"/>
    <property type="evidence" value="ECO:0007669"/>
    <property type="project" value="UniProtKB-SubCell"/>
</dbReference>
<evidence type="ECO:0000313" key="8">
    <source>
        <dbReference type="EMBL" id="MFH4983793.1"/>
    </source>
</evidence>
<dbReference type="PANTHER" id="PTHR19317:SF0">
    <property type="entry name" value="PRENYLATED RAB ACCEPTOR PROTEIN 1"/>
    <property type="match status" value="1"/>
</dbReference>
<protein>
    <recommendedName>
        <fullName evidence="7">PRA1 family protein</fullName>
    </recommendedName>
</protein>
<reference evidence="8 9" key="1">
    <citation type="submission" date="2024-08" db="EMBL/GenBank/DDBJ databases">
        <title>Gnathostoma spinigerum genome.</title>
        <authorList>
            <person name="Gonzalez-Bertolin B."/>
            <person name="Monzon S."/>
            <person name="Zaballos A."/>
            <person name="Jimenez P."/>
            <person name="Dekumyoy P."/>
            <person name="Varona S."/>
            <person name="Cuesta I."/>
            <person name="Sumanam S."/>
            <person name="Adisakwattana P."/>
            <person name="Gasser R.B."/>
            <person name="Hernandez-Gonzalez A."/>
            <person name="Young N.D."/>
            <person name="Perteguer M.J."/>
        </authorList>
    </citation>
    <scope>NUCLEOTIDE SEQUENCE [LARGE SCALE GENOMIC DNA]</scope>
    <source>
        <strain evidence="8">AL3</strain>
        <tissue evidence="8">Liver</tissue>
    </source>
</reference>
<dbReference type="AlphaFoldDB" id="A0ABD6EVG5"/>
<comment type="subcellular location">
    <subcellularLocation>
        <location evidence="2">Cytoplasmic vesicle</location>
        <location evidence="2">Secretory vesicle</location>
        <location evidence="2">Synaptic vesicle</location>
    </subcellularLocation>
    <subcellularLocation>
        <location evidence="1 7">Membrane</location>
        <topology evidence="1 7">Multi-pass membrane protein</topology>
    </subcellularLocation>
</comment>
<proteinExistence type="inferred from homology"/>
<evidence type="ECO:0000256" key="4">
    <source>
        <dbReference type="ARBA" id="ARBA00022692"/>
    </source>
</evidence>
<evidence type="ECO:0000256" key="3">
    <source>
        <dbReference type="ARBA" id="ARBA00006483"/>
    </source>
</evidence>
<comment type="similarity">
    <text evidence="3 7">Belongs to the PRA1 family.</text>
</comment>
<evidence type="ECO:0000256" key="1">
    <source>
        <dbReference type="ARBA" id="ARBA00004141"/>
    </source>
</evidence>
<evidence type="ECO:0000256" key="2">
    <source>
        <dbReference type="ARBA" id="ARBA00004234"/>
    </source>
</evidence>
<feature type="transmembrane region" description="Helical" evidence="7">
    <location>
        <begin position="105"/>
        <end position="135"/>
    </location>
</feature>